<dbReference type="EMBL" id="JAUSYA010000001">
    <property type="protein sequence ID" value="MDQ0688927.1"/>
    <property type="molecule type" value="Genomic_DNA"/>
</dbReference>
<dbReference type="Proteomes" id="UP001243364">
    <property type="component" value="Unassembled WGS sequence"/>
</dbReference>
<keyword evidence="3" id="KW-1185">Reference proteome</keyword>
<comment type="caution">
    <text evidence="2">The sequence shown here is derived from an EMBL/GenBank/DDBJ whole genome shotgun (WGS) entry which is preliminary data.</text>
</comment>
<feature type="region of interest" description="Disordered" evidence="1">
    <location>
        <begin position="1"/>
        <end position="36"/>
    </location>
</feature>
<accession>A0ABU0QE37</accession>
<evidence type="ECO:0000313" key="2">
    <source>
        <dbReference type="EMBL" id="MDQ0688927.1"/>
    </source>
</evidence>
<proteinExistence type="predicted"/>
<evidence type="ECO:0000256" key="1">
    <source>
        <dbReference type="SAM" id="MobiDB-lite"/>
    </source>
</evidence>
<evidence type="ECO:0000313" key="3">
    <source>
        <dbReference type="Proteomes" id="UP001243364"/>
    </source>
</evidence>
<dbReference type="RefSeq" id="WP_307049739.1">
    <property type="nucleotide sequence ID" value="NZ_JAUSYA010000001.1"/>
</dbReference>
<protein>
    <submittedName>
        <fullName evidence="2">Uncharacterized protein</fullName>
    </submittedName>
</protein>
<organism evidence="2 3">
    <name type="scientific">Streptomyces achromogenes</name>
    <dbReference type="NCBI Taxonomy" id="67255"/>
    <lineage>
        <taxon>Bacteria</taxon>
        <taxon>Bacillati</taxon>
        <taxon>Actinomycetota</taxon>
        <taxon>Actinomycetes</taxon>
        <taxon>Kitasatosporales</taxon>
        <taxon>Streptomycetaceae</taxon>
        <taxon>Streptomyces</taxon>
    </lineage>
</organism>
<name>A0ABU0QE37_STRAH</name>
<sequence>MARARLLPDGDDGGSGDERAAALSVWATTPPNRTPGFCLTDGRDRAGAYANAVADQLPCTQVTVSTT</sequence>
<reference evidence="2 3" key="1">
    <citation type="submission" date="2023-07" db="EMBL/GenBank/DDBJ databases">
        <title>Comparative genomics of wheat-associated soil bacteria to identify genetic determinants of phenazine resistance.</title>
        <authorList>
            <person name="Mouncey N."/>
        </authorList>
    </citation>
    <scope>NUCLEOTIDE SEQUENCE [LARGE SCALE GENOMIC DNA]</scope>
    <source>
        <strain evidence="2 3">W4I19-2</strain>
    </source>
</reference>
<gene>
    <name evidence="2" type="ORF">QFZ56_007890</name>
</gene>